<proteinExistence type="predicted"/>
<reference evidence="1 2" key="1">
    <citation type="submission" date="2015-06" db="EMBL/GenBank/DDBJ databases">
        <title>Draft genome sequence of Streptomyces leeuwenhoekii C58, which produces the novel lasso peptide, chaxapeptin.</title>
        <authorList>
            <person name="Yi Y."/>
            <person name="Hai D."/>
            <person name="Jaspars M."/>
            <person name="Sheng H."/>
            <person name="Rateb M.E."/>
            <person name="Bull A."/>
            <person name="Goodfellow M."/>
            <person name="Asenjo J.A."/>
            <person name="Ebel R."/>
        </authorList>
    </citation>
    <scope>NUCLEOTIDE SEQUENCE [LARGE SCALE GENOMIC DNA]</scope>
    <source>
        <strain evidence="1 2">C58</strain>
    </source>
</reference>
<comment type="caution">
    <text evidence="1">The sequence shown here is derived from an EMBL/GenBank/DDBJ whole genome shotgun (WGS) entry which is preliminary data.</text>
</comment>
<evidence type="ECO:0000313" key="1">
    <source>
        <dbReference type="EMBL" id="KMS78016.1"/>
    </source>
</evidence>
<dbReference type="EMBL" id="LFEH01000064">
    <property type="protein sequence ID" value="KMS78016.1"/>
    <property type="molecule type" value="Genomic_DNA"/>
</dbReference>
<dbReference type="Proteomes" id="UP000037274">
    <property type="component" value="Unassembled WGS sequence"/>
</dbReference>
<keyword evidence="2" id="KW-1185">Reference proteome</keyword>
<evidence type="ECO:0000313" key="2">
    <source>
        <dbReference type="Proteomes" id="UP000037274"/>
    </source>
</evidence>
<protein>
    <submittedName>
        <fullName evidence="1">Uncharacterized protein</fullName>
    </submittedName>
</protein>
<sequence length="64" mass="7114">MVASRMRDPDRPCVLPGDPSWLQEVRYLEEVLRVVARAAEVAAERFDEDRFVLAVGVLEGAASV</sequence>
<organism evidence="1 2">
    <name type="scientific">Streptomyces leeuwenhoekii</name>
    <dbReference type="NCBI Taxonomy" id="1437453"/>
    <lineage>
        <taxon>Bacteria</taxon>
        <taxon>Bacillati</taxon>
        <taxon>Actinomycetota</taxon>
        <taxon>Actinomycetes</taxon>
        <taxon>Kitasatosporales</taxon>
        <taxon>Streptomycetaceae</taxon>
        <taxon>Streptomyces</taxon>
    </lineage>
</organism>
<accession>A0ABR5HWA5</accession>
<gene>
    <name evidence="1" type="ORF">ACH49_17985</name>
</gene>
<feature type="non-terminal residue" evidence="1">
    <location>
        <position position="64"/>
    </location>
</feature>
<name>A0ABR5HWA5_STRLW</name>